<reference evidence="2" key="1">
    <citation type="submission" date="2014-09" db="EMBL/GenBank/DDBJ databases">
        <authorList>
            <person name="Mudge J."/>
            <person name="Ramaraj T."/>
            <person name="Lindquist I.E."/>
            <person name="Bharti A.K."/>
            <person name="Sundararajan A."/>
            <person name="Cameron C.T."/>
            <person name="Woodward J.E."/>
            <person name="May G.D."/>
            <person name="Brubaker C."/>
            <person name="Broadhvest J."/>
            <person name="Wilkins T.A."/>
        </authorList>
    </citation>
    <scope>NUCLEOTIDE SEQUENCE</scope>
    <source>
        <strain evidence="2">cv. AKA8401</strain>
    </source>
</reference>
<keyword evidence="2" id="KW-1185">Reference proteome</keyword>
<dbReference type="Proteomes" id="UP000032142">
    <property type="component" value="Unassembled WGS sequence"/>
</dbReference>
<gene>
    <name evidence="1" type="ORF">F383_36815</name>
</gene>
<accession>A0A0B0M9F9</accession>
<name>A0A0B0M9F9_GOSAR</name>
<comment type="caution">
    <text evidence="1">The sequence shown here is derived from an EMBL/GenBank/DDBJ whole genome shotgun (WGS) entry which is preliminary data.</text>
</comment>
<evidence type="ECO:0000313" key="2">
    <source>
        <dbReference type="Proteomes" id="UP000032142"/>
    </source>
</evidence>
<sequence length="50" mass="5431">MRLRATFNAALRDPRRLETSIFDAKAKGVQGKSGHDHAGDVDRPVALITA</sequence>
<dbReference type="EMBL" id="JRRC01002941">
    <property type="protein sequence ID" value="KHF97304.1"/>
    <property type="molecule type" value="Genomic_DNA"/>
</dbReference>
<organism evidence="1 2">
    <name type="scientific">Gossypium arboreum</name>
    <name type="common">Tree cotton</name>
    <name type="synonym">Gossypium nanking</name>
    <dbReference type="NCBI Taxonomy" id="29729"/>
    <lineage>
        <taxon>Eukaryota</taxon>
        <taxon>Viridiplantae</taxon>
        <taxon>Streptophyta</taxon>
        <taxon>Embryophyta</taxon>
        <taxon>Tracheophyta</taxon>
        <taxon>Spermatophyta</taxon>
        <taxon>Magnoliopsida</taxon>
        <taxon>eudicotyledons</taxon>
        <taxon>Gunneridae</taxon>
        <taxon>Pentapetalae</taxon>
        <taxon>rosids</taxon>
        <taxon>malvids</taxon>
        <taxon>Malvales</taxon>
        <taxon>Malvaceae</taxon>
        <taxon>Malvoideae</taxon>
        <taxon>Gossypium</taxon>
    </lineage>
</organism>
<dbReference type="AlphaFoldDB" id="A0A0B0M9F9"/>
<evidence type="ECO:0000313" key="1">
    <source>
        <dbReference type="EMBL" id="KHF97304.1"/>
    </source>
</evidence>
<proteinExistence type="predicted"/>
<protein>
    <submittedName>
        <fullName evidence="1">Uncharacterized protein</fullName>
    </submittedName>
</protein>